<feature type="region of interest" description="Disordered" evidence="1">
    <location>
        <begin position="322"/>
        <end position="343"/>
    </location>
</feature>
<accession>F4WZ79</accession>
<dbReference type="AlphaFoldDB" id="F4WZ79"/>
<evidence type="ECO:0000313" key="2">
    <source>
        <dbReference type="EMBL" id="EGI60468.1"/>
    </source>
</evidence>
<dbReference type="InParanoid" id="F4WZ79"/>
<evidence type="ECO:0000256" key="1">
    <source>
        <dbReference type="SAM" id="MobiDB-lite"/>
    </source>
</evidence>
<sequence length="343" mass="38579">MDCNHGETAKSERAVGTSRVSRVRVLFPFRKIDSNGFQFATVSPCKSGVDRSSIEGDRLILRIDADEFLERLKVTLHRRAFVAHLVMRLHICRTVNGTSNGCDGRLVTVFERKSAVSEIANVSVHTDLEYYARDFSSASMTDFTPFAGFYTPRFSRLSSSRKRTFETFEEFPGLRDDVCSNSRALKGISDSVQHNATANLMISKNIERSRFATNCMRKACLKRNFEVEGVEAERNVVQSERNSTKRDFVHLAAIIDLRKGLLDKQHFPQTMIIIKIGSRKASVHSTECCTVKFVLNIPISRDGAESENHLSQRGLLSVAAPTSSGSEKTFFPGWHPPQEYRSV</sequence>
<proteinExistence type="predicted"/>
<organism evidence="3">
    <name type="scientific">Acromyrmex echinatior</name>
    <name type="common">Panamanian leafcutter ant</name>
    <name type="synonym">Acromyrmex octospinosus echinatior</name>
    <dbReference type="NCBI Taxonomy" id="103372"/>
    <lineage>
        <taxon>Eukaryota</taxon>
        <taxon>Metazoa</taxon>
        <taxon>Ecdysozoa</taxon>
        <taxon>Arthropoda</taxon>
        <taxon>Hexapoda</taxon>
        <taxon>Insecta</taxon>
        <taxon>Pterygota</taxon>
        <taxon>Neoptera</taxon>
        <taxon>Endopterygota</taxon>
        <taxon>Hymenoptera</taxon>
        <taxon>Apocrita</taxon>
        <taxon>Aculeata</taxon>
        <taxon>Formicoidea</taxon>
        <taxon>Formicidae</taxon>
        <taxon>Myrmicinae</taxon>
        <taxon>Acromyrmex</taxon>
    </lineage>
</organism>
<gene>
    <name evidence="2" type="ORF">G5I_11293</name>
</gene>
<dbReference type="Proteomes" id="UP000007755">
    <property type="component" value="Unassembled WGS sequence"/>
</dbReference>
<reference evidence="2" key="1">
    <citation type="submission" date="2011-02" db="EMBL/GenBank/DDBJ databases">
        <title>The genome of the leaf-cutting ant Acromyrmex echinatior suggests key adaptations to social evolution and fungus farming.</title>
        <authorList>
            <person name="Nygaard S."/>
            <person name="Zhang G."/>
        </authorList>
    </citation>
    <scope>NUCLEOTIDE SEQUENCE</scope>
</reference>
<name>F4WZ79_ACREC</name>
<dbReference type="EMBL" id="GL888470">
    <property type="protein sequence ID" value="EGI60468.1"/>
    <property type="molecule type" value="Genomic_DNA"/>
</dbReference>
<keyword evidence="3" id="KW-1185">Reference proteome</keyword>
<protein>
    <submittedName>
        <fullName evidence="2">Uncharacterized protein</fullName>
    </submittedName>
</protein>
<evidence type="ECO:0000313" key="3">
    <source>
        <dbReference type="Proteomes" id="UP000007755"/>
    </source>
</evidence>